<dbReference type="Pfam" id="PF07927">
    <property type="entry name" value="HicA_toxin"/>
    <property type="match status" value="1"/>
</dbReference>
<evidence type="ECO:0000256" key="3">
    <source>
        <dbReference type="ARBA" id="ARBA00022722"/>
    </source>
</evidence>
<keyword evidence="4" id="KW-0255">Endonuclease</keyword>
<evidence type="ECO:0000256" key="2">
    <source>
        <dbReference type="ARBA" id="ARBA00022649"/>
    </source>
</evidence>
<keyword evidence="6" id="KW-0694">RNA-binding</keyword>
<comment type="similarity">
    <text evidence="1">Belongs to the HicA mRNA interferase family.</text>
</comment>
<sequence length="63" mass="7095">MIGFYKQVTELLSAAGYCYYRPGKGSHEIWAKGNLRITVPTHCSSRHTANAVLKQAMLSIRIR</sequence>
<evidence type="ECO:0000256" key="6">
    <source>
        <dbReference type="ARBA" id="ARBA00022884"/>
    </source>
</evidence>
<dbReference type="EMBL" id="JAHXRI010000006">
    <property type="protein sequence ID" value="MBZ1350168.1"/>
    <property type="molecule type" value="Genomic_DNA"/>
</dbReference>
<evidence type="ECO:0000313" key="9">
    <source>
        <dbReference type="Proteomes" id="UP000739565"/>
    </source>
</evidence>
<dbReference type="Gene3D" id="3.30.920.30">
    <property type="entry name" value="Hypothetical protein"/>
    <property type="match status" value="1"/>
</dbReference>
<proteinExistence type="inferred from homology"/>
<keyword evidence="7" id="KW-0346">Stress response</keyword>
<dbReference type="RefSeq" id="WP_375372538.1">
    <property type="nucleotide sequence ID" value="NZ_JAHXRI010000006.1"/>
</dbReference>
<keyword evidence="3" id="KW-0540">Nuclease</keyword>
<evidence type="ECO:0000256" key="5">
    <source>
        <dbReference type="ARBA" id="ARBA00022801"/>
    </source>
</evidence>
<evidence type="ECO:0000256" key="1">
    <source>
        <dbReference type="ARBA" id="ARBA00006620"/>
    </source>
</evidence>
<evidence type="ECO:0000313" key="8">
    <source>
        <dbReference type="EMBL" id="MBZ1350168.1"/>
    </source>
</evidence>
<dbReference type="GO" id="GO:0004519">
    <property type="term" value="F:endonuclease activity"/>
    <property type="evidence" value="ECO:0007669"/>
    <property type="project" value="UniProtKB-KW"/>
</dbReference>
<dbReference type="GO" id="GO:0016787">
    <property type="term" value="F:hydrolase activity"/>
    <property type="evidence" value="ECO:0007669"/>
    <property type="project" value="UniProtKB-KW"/>
</dbReference>
<comment type="caution">
    <text evidence="8">The sequence shown here is derived from an EMBL/GenBank/DDBJ whole genome shotgun (WGS) entry which is preliminary data.</text>
</comment>
<reference evidence="8" key="1">
    <citation type="submission" date="2021-07" db="EMBL/GenBank/DDBJ databases">
        <title>New genus and species of the family Alcaligenaceae.</title>
        <authorList>
            <person name="Hahn M.W."/>
        </authorList>
    </citation>
    <scope>NUCLEOTIDE SEQUENCE</scope>
    <source>
        <strain evidence="8">LF4-65</strain>
    </source>
</reference>
<dbReference type="SUPFAM" id="SSF54786">
    <property type="entry name" value="YcfA/nrd intein domain"/>
    <property type="match status" value="1"/>
</dbReference>
<dbReference type="Proteomes" id="UP000739565">
    <property type="component" value="Unassembled WGS sequence"/>
</dbReference>
<dbReference type="InterPro" id="IPR012933">
    <property type="entry name" value="HicA_mRNA_interferase"/>
</dbReference>
<gene>
    <name evidence="8" type="ORF">KZZ10_05875</name>
</gene>
<dbReference type="InterPro" id="IPR038570">
    <property type="entry name" value="HicA_sf"/>
</dbReference>
<protein>
    <submittedName>
        <fullName evidence="8">Type II toxin-antitoxin system HicA family toxin</fullName>
    </submittedName>
</protein>
<evidence type="ECO:0000256" key="4">
    <source>
        <dbReference type="ARBA" id="ARBA00022759"/>
    </source>
</evidence>
<dbReference type="GO" id="GO:0003729">
    <property type="term" value="F:mRNA binding"/>
    <property type="evidence" value="ECO:0007669"/>
    <property type="project" value="InterPro"/>
</dbReference>
<evidence type="ECO:0000256" key="7">
    <source>
        <dbReference type="ARBA" id="ARBA00023016"/>
    </source>
</evidence>
<organism evidence="8 9">
    <name type="scientific">Zwartia hollandica</name>
    <dbReference type="NCBI Taxonomy" id="324606"/>
    <lineage>
        <taxon>Bacteria</taxon>
        <taxon>Pseudomonadati</taxon>
        <taxon>Pseudomonadota</taxon>
        <taxon>Betaproteobacteria</taxon>
        <taxon>Burkholderiales</taxon>
        <taxon>Alcaligenaceae</taxon>
        <taxon>Zwartia</taxon>
    </lineage>
</organism>
<keyword evidence="9" id="KW-1185">Reference proteome</keyword>
<name>A0A953N9I2_9BURK</name>
<keyword evidence="2" id="KW-1277">Toxin-antitoxin system</keyword>
<accession>A0A953N9I2</accession>
<keyword evidence="5" id="KW-0378">Hydrolase</keyword>
<dbReference type="AlphaFoldDB" id="A0A953N9I2"/>